<organism evidence="2 3">
    <name type="scientific">Brenthis ino</name>
    <name type="common">lesser marbled fritillary</name>
    <dbReference type="NCBI Taxonomy" id="405034"/>
    <lineage>
        <taxon>Eukaryota</taxon>
        <taxon>Metazoa</taxon>
        <taxon>Ecdysozoa</taxon>
        <taxon>Arthropoda</taxon>
        <taxon>Hexapoda</taxon>
        <taxon>Insecta</taxon>
        <taxon>Pterygota</taxon>
        <taxon>Neoptera</taxon>
        <taxon>Endopterygota</taxon>
        <taxon>Lepidoptera</taxon>
        <taxon>Glossata</taxon>
        <taxon>Ditrysia</taxon>
        <taxon>Papilionoidea</taxon>
        <taxon>Nymphalidae</taxon>
        <taxon>Heliconiinae</taxon>
        <taxon>Argynnini</taxon>
        <taxon>Brenthis</taxon>
    </lineage>
</organism>
<evidence type="ECO:0000256" key="1">
    <source>
        <dbReference type="SAM" id="SignalP"/>
    </source>
</evidence>
<feature type="signal peptide" evidence="1">
    <location>
        <begin position="1"/>
        <end position="17"/>
    </location>
</feature>
<reference evidence="2" key="1">
    <citation type="submission" date="2021-12" db="EMBL/GenBank/DDBJ databases">
        <authorList>
            <person name="Martin H S."/>
        </authorList>
    </citation>
    <scope>NUCLEOTIDE SEQUENCE</scope>
</reference>
<evidence type="ECO:0000313" key="3">
    <source>
        <dbReference type="Proteomes" id="UP000838878"/>
    </source>
</evidence>
<dbReference type="EMBL" id="OV170230">
    <property type="protein sequence ID" value="CAH0714888.1"/>
    <property type="molecule type" value="Genomic_DNA"/>
</dbReference>
<dbReference type="InterPro" id="IPR031734">
    <property type="entry name" value="MBF2"/>
</dbReference>
<gene>
    <name evidence="2" type="ORF">BINO364_LOCUS1896</name>
</gene>
<protein>
    <recommendedName>
        <fullName evidence="4">Salivary secreted peptide</fullName>
    </recommendedName>
</protein>
<evidence type="ECO:0000313" key="2">
    <source>
        <dbReference type="EMBL" id="CAH0714888.1"/>
    </source>
</evidence>
<feature type="non-terminal residue" evidence="2">
    <location>
        <position position="111"/>
    </location>
</feature>
<accession>A0A8J9U6S1</accession>
<keyword evidence="1" id="KW-0732">Signal</keyword>
<name>A0A8J9U6S1_9NEOP</name>
<proteinExistence type="predicted"/>
<dbReference type="Pfam" id="PF15868">
    <property type="entry name" value="MBF2"/>
    <property type="match status" value="1"/>
</dbReference>
<evidence type="ECO:0008006" key="4">
    <source>
        <dbReference type="Google" id="ProtNLM"/>
    </source>
</evidence>
<sequence>MFLRAVLFCAFISVVVTKSVIVGQVSEYNGVRRVYEKTIEKNAIPLFKREDEVHFEYPVGDQKIKGIAIQDLDNGLAEASITRGGLGFAFVDIKLKSERGSGYKYVIGIYA</sequence>
<dbReference type="OrthoDB" id="7399452at2759"/>
<feature type="chain" id="PRO_5035467398" description="Salivary secreted peptide" evidence="1">
    <location>
        <begin position="18"/>
        <end position="111"/>
    </location>
</feature>
<dbReference type="AlphaFoldDB" id="A0A8J9U6S1"/>
<keyword evidence="3" id="KW-1185">Reference proteome</keyword>
<dbReference type="Proteomes" id="UP000838878">
    <property type="component" value="Chromosome 10"/>
</dbReference>